<comment type="caution">
    <text evidence="2">The sequence shown here is derived from an EMBL/GenBank/DDBJ whole genome shotgun (WGS) entry which is preliminary data.</text>
</comment>
<protein>
    <submittedName>
        <fullName evidence="2">Uncharacterized protein</fullName>
    </submittedName>
</protein>
<organism evidence="2 3">
    <name type="scientific">Melipona bicolor</name>
    <dbReference type="NCBI Taxonomy" id="60889"/>
    <lineage>
        <taxon>Eukaryota</taxon>
        <taxon>Metazoa</taxon>
        <taxon>Ecdysozoa</taxon>
        <taxon>Arthropoda</taxon>
        <taxon>Hexapoda</taxon>
        <taxon>Insecta</taxon>
        <taxon>Pterygota</taxon>
        <taxon>Neoptera</taxon>
        <taxon>Endopterygota</taxon>
        <taxon>Hymenoptera</taxon>
        <taxon>Apocrita</taxon>
        <taxon>Aculeata</taxon>
        <taxon>Apoidea</taxon>
        <taxon>Anthophila</taxon>
        <taxon>Apidae</taxon>
        <taxon>Melipona</taxon>
    </lineage>
</organism>
<evidence type="ECO:0000313" key="3">
    <source>
        <dbReference type="Proteomes" id="UP001177670"/>
    </source>
</evidence>
<gene>
    <name evidence="2" type="ORF">K0M31_004747</name>
</gene>
<evidence type="ECO:0000256" key="1">
    <source>
        <dbReference type="SAM" id="MobiDB-lite"/>
    </source>
</evidence>
<dbReference type="Proteomes" id="UP001177670">
    <property type="component" value="Unassembled WGS sequence"/>
</dbReference>
<feature type="compositionally biased region" description="Basic residues" evidence="1">
    <location>
        <begin position="64"/>
        <end position="74"/>
    </location>
</feature>
<feature type="region of interest" description="Disordered" evidence="1">
    <location>
        <begin position="32"/>
        <end position="74"/>
    </location>
</feature>
<dbReference type="AlphaFoldDB" id="A0AA40FVP0"/>
<accession>A0AA40FVP0</accession>
<proteinExistence type="predicted"/>
<reference evidence="2" key="1">
    <citation type="submission" date="2021-10" db="EMBL/GenBank/DDBJ databases">
        <title>Melipona bicolor Genome sequencing and assembly.</title>
        <authorList>
            <person name="Araujo N.S."/>
            <person name="Arias M.C."/>
        </authorList>
    </citation>
    <scope>NUCLEOTIDE SEQUENCE</scope>
    <source>
        <strain evidence="2">USP_2M_L1-L4_2017</strain>
        <tissue evidence="2">Whole body</tissue>
    </source>
</reference>
<name>A0AA40FVP0_9HYME</name>
<dbReference type="EMBL" id="JAHYIQ010000014">
    <property type="protein sequence ID" value="KAK1126106.1"/>
    <property type="molecule type" value="Genomic_DNA"/>
</dbReference>
<sequence>MTLLSKTKVLNNFPYLLQFYELQQNREMEEFLERDSSGTVDGTGAETESPAAAWRAKPMEPRQKQRREWKRREE</sequence>
<evidence type="ECO:0000313" key="2">
    <source>
        <dbReference type="EMBL" id="KAK1126106.1"/>
    </source>
</evidence>
<keyword evidence="3" id="KW-1185">Reference proteome</keyword>